<keyword evidence="5" id="KW-0472">Membrane</keyword>
<reference evidence="10 11" key="1">
    <citation type="submission" date="2019-08" db="EMBL/GenBank/DDBJ databases">
        <authorList>
            <person name="Alioto T."/>
            <person name="Alioto T."/>
            <person name="Gomez Garrido J."/>
        </authorList>
    </citation>
    <scope>NUCLEOTIDE SEQUENCE [LARGE SCALE GENOMIC DNA]</scope>
</reference>
<dbReference type="InterPro" id="IPR001170">
    <property type="entry name" value="ANPR/GUC"/>
</dbReference>
<comment type="subcellular location">
    <subcellularLocation>
        <location evidence="1">Membrane</location>
        <topology evidence="1">Single-pass type I membrane protein</topology>
    </subcellularLocation>
</comment>
<dbReference type="SUPFAM" id="SSF53822">
    <property type="entry name" value="Periplasmic binding protein-like I"/>
    <property type="match status" value="1"/>
</dbReference>
<name>A0A5E4MI90_9HEMI</name>
<keyword evidence="7" id="KW-0325">Glycoprotein</keyword>
<dbReference type="GO" id="GO:0017046">
    <property type="term" value="F:peptide hormone binding"/>
    <property type="evidence" value="ECO:0007669"/>
    <property type="project" value="TreeGrafter"/>
</dbReference>
<dbReference type="GO" id="GO:0007165">
    <property type="term" value="P:signal transduction"/>
    <property type="evidence" value="ECO:0007669"/>
    <property type="project" value="TreeGrafter"/>
</dbReference>
<evidence type="ECO:0000256" key="2">
    <source>
        <dbReference type="ARBA" id="ARBA00022692"/>
    </source>
</evidence>
<organism evidence="10 11">
    <name type="scientific">Cinara cedri</name>
    <dbReference type="NCBI Taxonomy" id="506608"/>
    <lineage>
        <taxon>Eukaryota</taxon>
        <taxon>Metazoa</taxon>
        <taxon>Ecdysozoa</taxon>
        <taxon>Arthropoda</taxon>
        <taxon>Hexapoda</taxon>
        <taxon>Insecta</taxon>
        <taxon>Pterygota</taxon>
        <taxon>Neoptera</taxon>
        <taxon>Paraneoptera</taxon>
        <taxon>Hemiptera</taxon>
        <taxon>Sternorrhyncha</taxon>
        <taxon>Aphidomorpha</taxon>
        <taxon>Aphidoidea</taxon>
        <taxon>Aphididae</taxon>
        <taxon>Lachninae</taxon>
        <taxon>Cinara</taxon>
    </lineage>
</organism>
<dbReference type="OrthoDB" id="302535at2759"/>
<feature type="domain" description="Receptor ligand binding region" evidence="9">
    <location>
        <begin position="61"/>
        <end position="269"/>
    </location>
</feature>
<keyword evidence="4" id="KW-1133">Transmembrane helix</keyword>
<evidence type="ECO:0000256" key="4">
    <source>
        <dbReference type="ARBA" id="ARBA00022989"/>
    </source>
</evidence>
<dbReference type="InterPro" id="IPR052612">
    <property type="entry name" value="ANP_Clearance_Receptor"/>
</dbReference>
<evidence type="ECO:0000256" key="7">
    <source>
        <dbReference type="ARBA" id="ARBA00023180"/>
    </source>
</evidence>
<dbReference type="Gene3D" id="3.40.50.2300">
    <property type="match status" value="2"/>
</dbReference>
<evidence type="ECO:0000313" key="11">
    <source>
        <dbReference type="Proteomes" id="UP000325440"/>
    </source>
</evidence>
<feature type="chain" id="PRO_5023006027" evidence="8">
    <location>
        <begin position="23"/>
        <end position="276"/>
    </location>
</feature>
<evidence type="ECO:0000256" key="3">
    <source>
        <dbReference type="ARBA" id="ARBA00022729"/>
    </source>
</evidence>
<keyword evidence="11" id="KW-1185">Reference proteome</keyword>
<dbReference type="Proteomes" id="UP000325440">
    <property type="component" value="Unassembled WGS sequence"/>
</dbReference>
<dbReference type="InterPro" id="IPR001828">
    <property type="entry name" value="ANF_lig-bd_rcpt"/>
</dbReference>
<keyword evidence="6 10" id="KW-0675">Receptor</keyword>
<evidence type="ECO:0000313" key="10">
    <source>
        <dbReference type="EMBL" id="VVC30622.1"/>
    </source>
</evidence>
<sequence>MDSRARWLLMVAVATAVRFVGASQANCVAKTPAVWGTVRFAIIAPLTATSPNEESLHAILPSIHLASEAIFQPGGSLPNWKMQLNSRDDKCSSTDGGLASFDLHTDSDVFFGPVCDYVIAPVARYAGAWNMPLLTVGAQAENFHNQKEYPTLTRMMGSYKLVGEALRHILHVFGWNVAGLLYFNTGHNSELGNSQCYFVLSAVWTALGQVPNYYSFNDTANSETYKELLNTLSNSSRIIVLCADPSMVREILLAAEELNMIDSGEYVFFNIELFSR</sequence>
<evidence type="ECO:0000256" key="8">
    <source>
        <dbReference type="SAM" id="SignalP"/>
    </source>
</evidence>
<dbReference type="PANTHER" id="PTHR44755">
    <property type="entry name" value="NATRIURETIC PEPTIDE RECEPTOR 3-RELATED"/>
    <property type="match status" value="1"/>
</dbReference>
<keyword evidence="3 8" id="KW-0732">Signal</keyword>
<gene>
    <name evidence="10" type="ORF">CINCED_3A003199</name>
</gene>
<evidence type="ECO:0000256" key="5">
    <source>
        <dbReference type="ARBA" id="ARBA00023136"/>
    </source>
</evidence>
<keyword evidence="2" id="KW-0812">Transmembrane</keyword>
<feature type="signal peptide" evidence="8">
    <location>
        <begin position="1"/>
        <end position="22"/>
    </location>
</feature>
<dbReference type="InterPro" id="IPR028082">
    <property type="entry name" value="Peripla_BP_I"/>
</dbReference>
<proteinExistence type="predicted"/>
<dbReference type="GO" id="GO:0038023">
    <property type="term" value="F:signaling receptor activity"/>
    <property type="evidence" value="ECO:0007669"/>
    <property type="project" value="TreeGrafter"/>
</dbReference>
<dbReference type="PRINTS" id="PR00255">
    <property type="entry name" value="NATPEPTIDER"/>
</dbReference>
<accession>A0A5E4MI90</accession>
<evidence type="ECO:0000259" key="9">
    <source>
        <dbReference type="Pfam" id="PF01094"/>
    </source>
</evidence>
<dbReference type="EMBL" id="CABPRJ010000526">
    <property type="protein sequence ID" value="VVC30622.1"/>
    <property type="molecule type" value="Genomic_DNA"/>
</dbReference>
<evidence type="ECO:0000256" key="6">
    <source>
        <dbReference type="ARBA" id="ARBA00023170"/>
    </source>
</evidence>
<dbReference type="AlphaFoldDB" id="A0A5E4MI90"/>
<protein>
    <submittedName>
        <fullName evidence="10">Adenylyl cyclase class-4/guanylyl cyclase,Periplasmic binding protein-like I,Receptor</fullName>
    </submittedName>
</protein>
<evidence type="ECO:0000256" key="1">
    <source>
        <dbReference type="ARBA" id="ARBA00004479"/>
    </source>
</evidence>
<dbReference type="GO" id="GO:0016020">
    <property type="term" value="C:membrane"/>
    <property type="evidence" value="ECO:0007669"/>
    <property type="project" value="UniProtKB-SubCell"/>
</dbReference>
<dbReference type="Pfam" id="PF01094">
    <property type="entry name" value="ANF_receptor"/>
    <property type="match status" value="1"/>
</dbReference>
<dbReference type="PANTHER" id="PTHR44755:SF8">
    <property type="entry name" value="RECEPTOR LIGAND BINDING REGION DOMAIN-CONTAINING PROTEIN"/>
    <property type="match status" value="1"/>
</dbReference>